<proteinExistence type="inferred from homology"/>
<name>A0A1I8FDQ6_9PLAT</name>
<accession>A0A1I8FDQ6</accession>
<dbReference type="PANTHER" id="PTHR23248">
    <property type="entry name" value="PHOSPHOLIPID SCRAMBLASE-RELATED"/>
    <property type="match status" value="1"/>
</dbReference>
<keyword evidence="2" id="KW-0564">Palmitate</keyword>
<dbReference type="AlphaFoldDB" id="A0A1I8FDQ6"/>
<organism evidence="3 4">
    <name type="scientific">Macrostomum lignano</name>
    <dbReference type="NCBI Taxonomy" id="282301"/>
    <lineage>
        <taxon>Eukaryota</taxon>
        <taxon>Metazoa</taxon>
        <taxon>Spiralia</taxon>
        <taxon>Lophotrochozoa</taxon>
        <taxon>Platyhelminthes</taxon>
        <taxon>Rhabditophora</taxon>
        <taxon>Macrostomorpha</taxon>
        <taxon>Macrostomida</taxon>
        <taxon>Macrostomidae</taxon>
        <taxon>Macrostomum</taxon>
    </lineage>
</organism>
<comment type="function">
    <text evidence="2">May mediate accelerated ATP-independent bidirectional transbilayer migration of phospholipids upon binding calcium ions that results in a loss of phospholipid asymmetry in the plasma membrane.</text>
</comment>
<keyword evidence="2" id="KW-0449">Lipoprotein</keyword>
<reference evidence="4" key="1">
    <citation type="submission" date="2016-11" db="UniProtKB">
        <authorList>
            <consortium name="WormBaseParasite"/>
        </authorList>
    </citation>
    <scope>IDENTIFICATION</scope>
</reference>
<evidence type="ECO:0000313" key="3">
    <source>
        <dbReference type="Proteomes" id="UP000095280"/>
    </source>
</evidence>
<evidence type="ECO:0000313" key="4">
    <source>
        <dbReference type="WBParaSite" id="maker-unitig_29196-snap-gene-0.2-mRNA-1"/>
    </source>
</evidence>
<comment type="cofactor">
    <cofactor evidence="2">
        <name>Ca(2+)</name>
        <dbReference type="ChEBI" id="CHEBI:29108"/>
    </cofactor>
</comment>
<evidence type="ECO:0000256" key="2">
    <source>
        <dbReference type="RuleBase" id="RU363116"/>
    </source>
</evidence>
<keyword evidence="3" id="KW-1185">Reference proteome</keyword>
<dbReference type="Pfam" id="PF03803">
    <property type="entry name" value="Scramblase"/>
    <property type="match status" value="2"/>
</dbReference>
<comment type="similarity">
    <text evidence="1 2">Belongs to the phospholipid scramblase family.</text>
</comment>
<dbReference type="GO" id="GO:0017128">
    <property type="term" value="F:phospholipid scramblase activity"/>
    <property type="evidence" value="ECO:0007669"/>
    <property type="project" value="InterPro"/>
</dbReference>
<evidence type="ECO:0000256" key="1">
    <source>
        <dbReference type="ARBA" id="ARBA00005350"/>
    </source>
</evidence>
<keyword evidence="2" id="KW-0106">Calcium</keyword>
<dbReference type="Proteomes" id="UP000095280">
    <property type="component" value="Unplaced"/>
</dbReference>
<protein>
    <recommendedName>
        <fullName evidence="2">Phospholipid scramblase</fullName>
    </recommendedName>
</protein>
<dbReference type="WBParaSite" id="maker-unitig_29196-snap-gene-0.2-mRNA-1">
    <property type="protein sequence ID" value="maker-unitig_29196-snap-gene-0.2-mRNA-1"/>
    <property type="gene ID" value="maker-unitig_29196-snap-gene-0.2"/>
</dbReference>
<dbReference type="PANTHER" id="PTHR23248:SF9">
    <property type="entry name" value="PHOSPHOLIPID SCRAMBLASE"/>
    <property type="match status" value="1"/>
</dbReference>
<dbReference type="GO" id="GO:0005886">
    <property type="term" value="C:plasma membrane"/>
    <property type="evidence" value="ECO:0007669"/>
    <property type="project" value="TreeGrafter"/>
</dbReference>
<dbReference type="InterPro" id="IPR005552">
    <property type="entry name" value="Scramblase"/>
</dbReference>
<sequence>MLKCTYNLGTKERLSTRCTELATVICLNKVLKRALETHMDKLAGSSSFKVKQQVEMLEALTGFETNNKYDIKDSEGKKVYKAKEHSGVCSRMCLGSQRPFRIEIEEKDSTRSSWRSSHACNANFSIRDANGDVMLLIEGPCLRLPLPGQKRSASCTREWGGLAKESCSLDADNFKVEVPNDTSVQVKSILVAAALLIRLHVSSKGQRRATVRTDASGRASESHLV</sequence>